<dbReference type="Proteomes" id="UP001208690">
    <property type="component" value="Unassembled WGS sequence"/>
</dbReference>
<organism evidence="2 3">
    <name type="scientific">Roseobacter sinensis</name>
    <dbReference type="NCBI Taxonomy" id="2931391"/>
    <lineage>
        <taxon>Bacteria</taxon>
        <taxon>Pseudomonadati</taxon>
        <taxon>Pseudomonadota</taxon>
        <taxon>Alphaproteobacteria</taxon>
        <taxon>Rhodobacterales</taxon>
        <taxon>Roseobacteraceae</taxon>
        <taxon>Roseobacter</taxon>
    </lineage>
</organism>
<dbReference type="EMBL" id="JALIEB010000008">
    <property type="protein sequence ID" value="MCV3272500.1"/>
    <property type="molecule type" value="Genomic_DNA"/>
</dbReference>
<feature type="domain" description="Pyridoxamine 5'-phosphate oxidase N-terminal" evidence="1">
    <location>
        <begin position="14"/>
        <end position="106"/>
    </location>
</feature>
<gene>
    <name evidence="2" type="ORF">MUB52_13765</name>
</gene>
<evidence type="ECO:0000313" key="3">
    <source>
        <dbReference type="Proteomes" id="UP001208690"/>
    </source>
</evidence>
<evidence type="ECO:0000259" key="1">
    <source>
        <dbReference type="Pfam" id="PF01243"/>
    </source>
</evidence>
<comment type="caution">
    <text evidence="2">The sequence shown here is derived from an EMBL/GenBank/DDBJ whole genome shotgun (WGS) entry which is preliminary data.</text>
</comment>
<reference evidence="2 3" key="1">
    <citation type="submission" date="2022-04" db="EMBL/GenBank/DDBJ databases">
        <title>Roseobacter sp. WL0113 is a bacterium isolated from neritic sediment.</title>
        <authorList>
            <person name="Wang L."/>
            <person name="He W."/>
            <person name="Zhang D.-F."/>
        </authorList>
    </citation>
    <scope>NUCLEOTIDE SEQUENCE [LARGE SCALE GENOMIC DNA]</scope>
    <source>
        <strain evidence="2 3">WL0113</strain>
    </source>
</reference>
<keyword evidence="3" id="KW-1185">Reference proteome</keyword>
<proteinExistence type="predicted"/>
<name>A0ABT3BFY7_9RHOB</name>
<dbReference type="InterPro" id="IPR011576">
    <property type="entry name" value="Pyridox_Oxase_N"/>
</dbReference>
<dbReference type="PANTHER" id="PTHR39336:SF1">
    <property type="entry name" value="PYRIDOXAMINE PHOSPHATE OXIDASE FAMILY PROTEIN (AFU_ORTHOLOGUE AFUA_6G11440)"/>
    <property type="match status" value="1"/>
</dbReference>
<dbReference type="Gene3D" id="2.30.110.10">
    <property type="entry name" value="Electron Transport, Fmn-binding Protein, Chain A"/>
    <property type="match status" value="1"/>
</dbReference>
<dbReference type="RefSeq" id="WP_263844810.1">
    <property type="nucleotide sequence ID" value="NZ_JALIEB010000008.1"/>
</dbReference>
<dbReference type="SUPFAM" id="SSF50475">
    <property type="entry name" value="FMN-binding split barrel"/>
    <property type="match status" value="1"/>
</dbReference>
<evidence type="ECO:0000313" key="2">
    <source>
        <dbReference type="EMBL" id="MCV3272500.1"/>
    </source>
</evidence>
<dbReference type="PANTHER" id="PTHR39336">
    <property type="entry name" value="PYRIDOXAMINE PHOSPHATE OXIDASE FAMILY PROTEIN (AFU_ORTHOLOGUE AFUA_6G11440)"/>
    <property type="match status" value="1"/>
</dbReference>
<accession>A0ABT3BFY7</accession>
<protein>
    <submittedName>
        <fullName evidence="2">Pyridoxamine 5'-phosphate oxidase family protein</fullName>
    </submittedName>
</protein>
<dbReference type="Pfam" id="PF01243">
    <property type="entry name" value="PNPOx_N"/>
    <property type="match status" value="1"/>
</dbReference>
<dbReference type="InterPro" id="IPR012349">
    <property type="entry name" value="Split_barrel_FMN-bd"/>
</dbReference>
<sequence length="185" mass="20469">MGKQFDQLSDVLIRFIEAQHIFFVGTAAPEGRVNISPKGMDSLRVFSPTRIVWRNLTGSGNETAGHLAQINRMTLMWCGFAAKPMILRTYGTARTLHPRDTGFAELNGLFPASPGARQIYDLSIDLVQSSCGFAVPFMDYAGERDVLKTWADGKGEDGIAEYWETRNQSTIDGLPTHILGREETA</sequence>